<dbReference type="VEuPathDB" id="VectorBase:LLOJ002386"/>
<dbReference type="EMBL" id="GITU01001050">
    <property type="protein sequence ID" value="MBC1169753.1"/>
    <property type="molecule type" value="Transcribed_RNA"/>
</dbReference>
<dbReference type="SMART" id="SM00225">
    <property type="entry name" value="BTB"/>
    <property type="match status" value="1"/>
</dbReference>
<dbReference type="VEuPathDB" id="VectorBase:LLONM1_003219"/>
<dbReference type="InterPro" id="IPR011333">
    <property type="entry name" value="SKP1/BTB/POZ_sf"/>
</dbReference>
<dbReference type="EMBL" id="AJWK01007816">
    <property type="status" value="NOT_ANNOTATED_CDS"/>
    <property type="molecule type" value="Genomic_DNA"/>
</dbReference>
<reference evidence="4" key="3">
    <citation type="submission" date="2020-05" db="UniProtKB">
        <authorList>
            <consortium name="EnsemblMetazoa"/>
        </authorList>
    </citation>
    <scope>IDENTIFICATION</scope>
    <source>
        <strain evidence="4">Jacobina</strain>
    </source>
</reference>
<organism evidence="4 5">
    <name type="scientific">Lutzomyia longipalpis</name>
    <name type="common">Sand fly</name>
    <dbReference type="NCBI Taxonomy" id="7200"/>
    <lineage>
        <taxon>Eukaryota</taxon>
        <taxon>Metazoa</taxon>
        <taxon>Ecdysozoa</taxon>
        <taxon>Arthropoda</taxon>
        <taxon>Hexapoda</taxon>
        <taxon>Insecta</taxon>
        <taxon>Pterygota</taxon>
        <taxon>Neoptera</taxon>
        <taxon>Endopterygota</taxon>
        <taxon>Diptera</taxon>
        <taxon>Nematocera</taxon>
        <taxon>Psychodoidea</taxon>
        <taxon>Psychodidae</taxon>
        <taxon>Lutzomyia</taxon>
        <taxon>Lutzomyia</taxon>
    </lineage>
</organism>
<sequence>MSTTNWFDSNIPPTASPEKDVSWQATKCSVRERNAHLVGNELMSDVTFVVGAGRVKIPAHRHVLASTSASFYEALYERKDPPPEIEATKCSVRERNAHLVGNELMSDVTFVVGAGRVKIPAHRHVLASTSASFYEALYERKDPPPEIEVTDVEEVHFRTLLRYMYCDELSTTSENCFELLRLSLRFGLRHMETQVVDYIEKSLCTDNVLDIFQQSTVMGCQGLRERCYRIIEWTIREILNTEKFVNTSREILGLILQMPRLNCREVEIYRAVMAWIEHQCLVRDLPIDGESRREWLGLDLLHLIRFPTMTAEEFSECATVDGFLTADEISRIFLVIMDKFSGAIEFSHMPRTSVISFETSRSIVILNRFSKWSRGFNRTISYDHHSVLISVTKPTIVAGFGLLLDQSDVGLDGAILTFASRDIQLDKLEAGTHINRIAMKDNFYMVHVLLEQPMLLETNEVYLVKLTNPTNGFQTISGEKNKINFGENL</sequence>
<reference evidence="5" key="1">
    <citation type="submission" date="2012-05" db="EMBL/GenBank/DDBJ databases">
        <title>Whole Genome Assembly of Lutzomyia longipalpis.</title>
        <authorList>
            <person name="Richards S."/>
            <person name="Qu C."/>
            <person name="Dillon R."/>
            <person name="Worley K."/>
            <person name="Scherer S."/>
            <person name="Batterton M."/>
            <person name="Taylor A."/>
            <person name="Hawes A."/>
            <person name="Hernandez B."/>
            <person name="Kovar C."/>
            <person name="Mandapat C."/>
            <person name="Pham C."/>
            <person name="Qu C."/>
            <person name="Jing C."/>
            <person name="Bess C."/>
            <person name="Bandaranaike D."/>
            <person name="Ngo D."/>
            <person name="Ongeri F."/>
            <person name="Arias F."/>
            <person name="Lara F."/>
            <person name="Weissenberger G."/>
            <person name="Kamau G."/>
            <person name="Han H."/>
            <person name="Shen H."/>
            <person name="Dinh H."/>
            <person name="Khalil I."/>
            <person name="Jones J."/>
            <person name="Shafer J."/>
            <person name="Jayaseelan J."/>
            <person name="Quiroz J."/>
            <person name="Blankenburg K."/>
            <person name="Nguyen L."/>
            <person name="Jackson L."/>
            <person name="Francisco L."/>
            <person name="Tang L.-Y."/>
            <person name="Pu L.-L."/>
            <person name="Perales L."/>
            <person name="Lorensuhewa L."/>
            <person name="Munidasa M."/>
            <person name="Coyle M."/>
            <person name="Taylor M."/>
            <person name="Puazo M."/>
            <person name="Firestine M."/>
            <person name="Scheel M."/>
            <person name="Javaid M."/>
            <person name="Wang M."/>
            <person name="Li M."/>
            <person name="Tabassum N."/>
            <person name="Saada N."/>
            <person name="Osuji N."/>
            <person name="Aqrawi P."/>
            <person name="Fu Q."/>
            <person name="Thornton R."/>
            <person name="Raj R."/>
            <person name="Goodspeed R."/>
            <person name="Mata R."/>
            <person name="Najjar R."/>
            <person name="Gubbala S."/>
            <person name="Lee S."/>
            <person name="Denson S."/>
            <person name="Patil S."/>
            <person name="Macmil S."/>
            <person name="Qi S."/>
            <person name="Matskevitch T."/>
            <person name="Palculict T."/>
            <person name="Mathew T."/>
            <person name="Vee V."/>
            <person name="Velamala V."/>
            <person name="Korchina V."/>
            <person name="Cai W."/>
            <person name="Liu W."/>
            <person name="Dai W."/>
            <person name="Zou X."/>
            <person name="Zhu Y."/>
            <person name="Zhang Y."/>
            <person name="Wu Y.-Q."/>
            <person name="Xin Y."/>
            <person name="Nazarath L."/>
            <person name="Kovar C."/>
            <person name="Han Y."/>
            <person name="Muzny D."/>
            <person name="Gibbs R."/>
        </authorList>
    </citation>
    <scope>NUCLEOTIDE SEQUENCE [LARGE SCALE GENOMIC DNA]</scope>
    <source>
        <strain evidence="5">Jacobina</strain>
    </source>
</reference>
<dbReference type="EnsemblMetazoa" id="LLOJ002386-RA">
    <property type="protein sequence ID" value="LLOJ002386-PA"/>
    <property type="gene ID" value="LLOJ002386"/>
</dbReference>
<dbReference type="Gene3D" id="1.25.40.420">
    <property type="match status" value="1"/>
</dbReference>
<evidence type="ECO:0000313" key="3">
    <source>
        <dbReference type="EMBL" id="MBC1169753.1"/>
    </source>
</evidence>
<reference evidence="3" key="2">
    <citation type="journal article" date="2020" name="BMC">
        <title>Leishmania infection induces a limited differential gene expression in the sand fly midgut.</title>
        <authorList>
            <person name="Coutinho-Abreu I.V."/>
            <person name="Serafim T.D."/>
            <person name="Meneses C."/>
            <person name="Kamhawi S."/>
            <person name="Oliveira F."/>
            <person name="Valenzuela J.G."/>
        </authorList>
    </citation>
    <scope>NUCLEOTIDE SEQUENCE</scope>
    <source>
        <strain evidence="3">Jacobina</strain>
        <tissue evidence="3">Midgut</tissue>
    </source>
</reference>
<evidence type="ECO:0000313" key="5">
    <source>
        <dbReference type="Proteomes" id="UP000092461"/>
    </source>
</evidence>
<dbReference type="Proteomes" id="UP000092461">
    <property type="component" value="Unassembled WGS sequence"/>
</dbReference>
<dbReference type="InterPro" id="IPR000210">
    <property type="entry name" value="BTB/POZ_dom"/>
</dbReference>
<feature type="region of interest" description="Disordered" evidence="1">
    <location>
        <begin position="1"/>
        <end position="20"/>
    </location>
</feature>
<dbReference type="InterPro" id="IPR011705">
    <property type="entry name" value="BACK"/>
</dbReference>
<dbReference type="PANTHER" id="PTHR45774:SF3">
    <property type="entry name" value="BTB (POZ) DOMAIN-CONTAINING 2B-RELATED"/>
    <property type="match status" value="1"/>
</dbReference>
<dbReference type="PROSITE" id="PS50097">
    <property type="entry name" value="BTB"/>
    <property type="match status" value="2"/>
</dbReference>
<dbReference type="Pfam" id="PF07707">
    <property type="entry name" value="BACK"/>
    <property type="match status" value="1"/>
</dbReference>
<evidence type="ECO:0000313" key="4">
    <source>
        <dbReference type="EnsemblMetazoa" id="LLOJ002386-PA"/>
    </source>
</evidence>
<dbReference type="Pfam" id="PF00651">
    <property type="entry name" value="BTB"/>
    <property type="match status" value="2"/>
</dbReference>
<evidence type="ECO:0000259" key="2">
    <source>
        <dbReference type="PROSITE" id="PS50097"/>
    </source>
</evidence>
<dbReference type="EMBL" id="AJWK01007814">
    <property type="status" value="NOT_ANNOTATED_CDS"/>
    <property type="molecule type" value="Genomic_DNA"/>
</dbReference>
<feature type="domain" description="BTB" evidence="2">
    <location>
        <begin position="44"/>
        <end position="75"/>
    </location>
</feature>
<keyword evidence="5" id="KW-1185">Reference proteome</keyword>
<protein>
    <submittedName>
        <fullName evidence="3">Putative btb/poz domain-containing protein 6-b isoform x2</fullName>
    </submittedName>
</protein>
<dbReference type="GO" id="GO:0005829">
    <property type="term" value="C:cytosol"/>
    <property type="evidence" value="ECO:0007669"/>
    <property type="project" value="TreeGrafter"/>
</dbReference>
<dbReference type="Gene3D" id="3.30.710.10">
    <property type="entry name" value="Potassium Channel Kv1.1, Chain A"/>
    <property type="match status" value="2"/>
</dbReference>
<dbReference type="SUPFAM" id="SSF54695">
    <property type="entry name" value="POZ domain"/>
    <property type="match status" value="2"/>
</dbReference>
<dbReference type="SMART" id="SM00875">
    <property type="entry name" value="BACK"/>
    <property type="match status" value="1"/>
</dbReference>
<accession>A0A1B0CDG6</accession>
<dbReference type="AlphaFoldDB" id="A0A1B0CDG6"/>
<feature type="domain" description="BTB" evidence="2">
    <location>
        <begin position="106"/>
        <end position="173"/>
    </location>
</feature>
<dbReference type="GO" id="GO:0022008">
    <property type="term" value="P:neurogenesis"/>
    <property type="evidence" value="ECO:0007669"/>
    <property type="project" value="TreeGrafter"/>
</dbReference>
<feature type="compositionally biased region" description="Polar residues" evidence="1">
    <location>
        <begin position="1"/>
        <end position="13"/>
    </location>
</feature>
<dbReference type="PANTHER" id="PTHR45774">
    <property type="entry name" value="BTB/POZ DOMAIN-CONTAINING"/>
    <property type="match status" value="1"/>
</dbReference>
<evidence type="ECO:0000256" key="1">
    <source>
        <dbReference type="SAM" id="MobiDB-lite"/>
    </source>
</evidence>
<proteinExistence type="predicted"/>
<name>A0A1B0CDG6_LUTLO</name>
<dbReference type="EMBL" id="AJWK01007815">
    <property type="status" value="NOT_ANNOTATED_CDS"/>
    <property type="molecule type" value="Genomic_DNA"/>
</dbReference>
<dbReference type="VEuPathDB" id="VectorBase:LLONM1_006192"/>